<protein>
    <submittedName>
        <fullName evidence="2">Uncharacterized protein</fullName>
    </submittedName>
</protein>
<keyword evidence="3" id="KW-1185">Reference proteome</keyword>
<organism evidence="2 3">
    <name type="scientific">Operophtera brumata</name>
    <name type="common">Winter moth</name>
    <name type="synonym">Phalaena brumata</name>
    <dbReference type="NCBI Taxonomy" id="104452"/>
    <lineage>
        <taxon>Eukaryota</taxon>
        <taxon>Metazoa</taxon>
        <taxon>Ecdysozoa</taxon>
        <taxon>Arthropoda</taxon>
        <taxon>Hexapoda</taxon>
        <taxon>Insecta</taxon>
        <taxon>Pterygota</taxon>
        <taxon>Neoptera</taxon>
        <taxon>Endopterygota</taxon>
        <taxon>Lepidoptera</taxon>
        <taxon>Glossata</taxon>
        <taxon>Ditrysia</taxon>
        <taxon>Geometroidea</taxon>
        <taxon>Geometridae</taxon>
        <taxon>Larentiinae</taxon>
        <taxon>Operophtera</taxon>
    </lineage>
</organism>
<sequence length="183" mass="19248">MASLWMRSMISRQRLSAAGGPIVAEAVPRAFRGRTAGRPGGAALLAFPTVQLRLLCEVPLQLAVLLCVFQHEVLAHTAVPRRVPSLEVDQVCVYMYHTPSIVHLEHYNKQATMAFKFVVFFGLVAAASAGLLPAAPVAYHSAPFVVFFGLVAAASAGLLPAAPFVVFFGLVAAASAGLLPAAP</sequence>
<keyword evidence="1" id="KW-1133">Transmembrane helix</keyword>
<proteinExistence type="predicted"/>
<feature type="non-terminal residue" evidence="2">
    <location>
        <position position="183"/>
    </location>
</feature>
<evidence type="ECO:0000313" key="2">
    <source>
        <dbReference type="EMBL" id="KOB68855.1"/>
    </source>
</evidence>
<dbReference type="Proteomes" id="UP000037510">
    <property type="component" value="Unassembled WGS sequence"/>
</dbReference>
<evidence type="ECO:0000313" key="3">
    <source>
        <dbReference type="Proteomes" id="UP000037510"/>
    </source>
</evidence>
<dbReference type="AlphaFoldDB" id="A0A0L7L0B4"/>
<keyword evidence="1" id="KW-0472">Membrane</keyword>
<gene>
    <name evidence="2" type="ORF">OBRU01_17718</name>
</gene>
<keyword evidence="1" id="KW-0812">Transmembrane</keyword>
<comment type="caution">
    <text evidence="2">The sequence shown here is derived from an EMBL/GenBank/DDBJ whole genome shotgun (WGS) entry which is preliminary data.</text>
</comment>
<accession>A0A0L7L0B4</accession>
<evidence type="ECO:0000256" key="1">
    <source>
        <dbReference type="SAM" id="Phobius"/>
    </source>
</evidence>
<reference evidence="2 3" key="1">
    <citation type="journal article" date="2015" name="Genome Biol. Evol.">
        <title>The genome of winter moth (Operophtera brumata) provides a genomic perspective on sexual dimorphism and phenology.</title>
        <authorList>
            <person name="Derks M.F."/>
            <person name="Smit S."/>
            <person name="Salis L."/>
            <person name="Schijlen E."/>
            <person name="Bossers A."/>
            <person name="Mateman C."/>
            <person name="Pijl A.S."/>
            <person name="de Ridder D."/>
            <person name="Groenen M.A."/>
            <person name="Visser M.E."/>
            <person name="Megens H.J."/>
        </authorList>
    </citation>
    <scope>NUCLEOTIDE SEQUENCE [LARGE SCALE GENOMIC DNA]</scope>
    <source>
        <strain evidence="2">WM2013NL</strain>
        <tissue evidence="2">Head and thorax</tissue>
    </source>
</reference>
<feature type="transmembrane region" description="Helical" evidence="1">
    <location>
        <begin position="113"/>
        <end position="132"/>
    </location>
</feature>
<dbReference type="EMBL" id="JTDY01003899">
    <property type="protein sequence ID" value="KOB68855.1"/>
    <property type="molecule type" value="Genomic_DNA"/>
</dbReference>
<name>A0A0L7L0B4_OPEBR</name>